<keyword evidence="2" id="KW-0732">Signal</keyword>
<feature type="chain" id="PRO_5039517661" description="Lipoprotein" evidence="2">
    <location>
        <begin position="21"/>
        <end position="146"/>
    </location>
</feature>
<dbReference type="PROSITE" id="PS51257">
    <property type="entry name" value="PROKAR_LIPOPROTEIN"/>
    <property type="match status" value="1"/>
</dbReference>
<feature type="signal peptide" evidence="2">
    <location>
        <begin position="1"/>
        <end position="20"/>
    </location>
</feature>
<dbReference type="Proteomes" id="UP000240739">
    <property type="component" value="Unassembled WGS sequence"/>
</dbReference>
<keyword evidence="4" id="KW-1185">Reference proteome</keyword>
<feature type="region of interest" description="Disordered" evidence="1">
    <location>
        <begin position="76"/>
        <end position="101"/>
    </location>
</feature>
<reference evidence="3 4" key="1">
    <citation type="submission" date="2018-03" db="EMBL/GenBank/DDBJ databases">
        <title>Aquarubrobacter algicola gen. nov., sp. nov., a novel actinobacterium isolated from shallow eutrophic lake during the end of cyanobacterial harmful algal blooms.</title>
        <authorList>
            <person name="Chun S.J."/>
        </authorList>
    </citation>
    <scope>NUCLEOTIDE SEQUENCE [LARGE SCALE GENOMIC DNA]</scope>
    <source>
        <strain evidence="3 4">Seoho-28</strain>
    </source>
</reference>
<organism evidence="3 4">
    <name type="scientific">Paraconexibacter algicola</name>
    <dbReference type="NCBI Taxonomy" id="2133960"/>
    <lineage>
        <taxon>Bacteria</taxon>
        <taxon>Bacillati</taxon>
        <taxon>Actinomycetota</taxon>
        <taxon>Thermoleophilia</taxon>
        <taxon>Solirubrobacterales</taxon>
        <taxon>Paraconexibacteraceae</taxon>
        <taxon>Paraconexibacter</taxon>
    </lineage>
</organism>
<evidence type="ECO:0000256" key="2">
    <source>
        <dbReference type="SAM" id="SignalP"/>
    </source>
</evidence>
<dbReference type="OrthoDB" id="5244258at2"/>
<evidence type="ECO:0008006" key="5">
    <source>
        <dbReference type="Google" id="ProtNLM"/>
    </source>
</evidence>
<evidence type="ECO:0000313" key="4">
    <source>
        <dbReference type="Proteomes" id="UP000240739"/>
    </source>
</evidence>
<accession>A0A2T4UMN5</accession>
<proteinExistence type="predicted"/>
<dbReference type="EMBL" id="PYYB01000001">
    <property type="protein sequence ID" value="PTL60492.1"/>
    <property type="molecule type" value="Genomic_DNA"/>
</dbReference>
<dbReference type="AlphaFoldDB" id="A0A2T4UMN5"/>
<evidence type="ECO:0000313" key="3">
    <source>
        <dbReference type="EMBL" id="PTL60492.1"/>
    </source>
</evidence>
<gene>
    <name evidence="3" type="ORF">C7Y72_13000</name>
</gene>
<protein>
    <recommendedName>
        <fullName evidence="5">Lipoprotein</fullName>
    </recommendedName>
</protein>
<evidence type="ECO:0000256" key="1">
    <source>
        <dbReference type="SAM" id="MobiDB-lite"/>
    </source>
</evidence>
<name>A0A2T4UMN5_9ACTN</name>
<dbReference type="RefSeq" id="WP_107569164.1">
    <property type="nucleotide sequence ID" value="NZ_PYYB01000001.1"/>
</dbReference>
<comment type="caution">
    <text evidence="3">The sequence shown here is derived from an EMBL/GenBank/DDBJ whole genome shotgun (WGS) entry which is preliminary data.</text>
</comment>
<sequence>MTRRGPVAALALGAVLAGCAGGTPSPDLFVVERSGTNPGAQLRLRVTDGGFVSCNGGPERAISSDQLIDARDIVRDLNDDDREDTPGLLRTRPSLPPRPGSQLRYVVRAEDGSARFADNAADAPEAYLKLAALVRALAKGPCGLPR</sequence>